<dbReference type="GO" id="GO:0005886">
    <property type="term" value="C:plasma membrane"/>
    <property type="evidence" value="ECO:0007669"/>
    <property type="project" value="TreeGrafter"/>
</dbReference>
<comment type="caution">
    <text evidence="2">The sequence shown here is derived from an EMBL/GenBank/DDBJ whole genome shotgun (WGS) entry which is preliminary data.</text>
</comment>
<proteinExistence type="predicted"/>
<dbReference type="EC" id="2.7.-.-" evidence="2"/>
<keyword evidence="2" id="KW-0808">Transferase</keyword>
<dbReference type="InterPro" id="IPR003594">
    <property type="entry name" value="HATPase_dom"/>
</dbReference>
<dbReference type="CDD" id="cd00075">
    <property type="entry name" value="HATPase"/>
    <property type="match status" value="1"/>
</dbReference>
<dbReference type="PRINTS" id="PR00344">
    <property type="entry name" value="BCTRLSENSOR"/>
</dbReference>
<protein>
    <submittedName>
        <fullName evidence="2">Adaptive-response sensory-kinase SasA</fullName>
        <ecNumber evidence="2">2.7.-.-</ecNumber>
    </submittedName>
</protein>
<dbReference type="SUPFAM" id="SSF55874">
    <property type="entry name" value="ATPase domain of HSP90 chaperone/DNA topoisomerase II/histidine kinase"/>
    <property type="match status" value="1"/>
</dbReference>
<dbReference type="SMART" id="SM00387">
    <property type="entry name" value="HATPase_c"/>
    <property type="match status" value="1"/>
</dbReference>
<dbReference type="PANTHER" id="PTHR45569:SF1">
    <property type="entry name" value="SENSOR PROTEIN KDPD"/>
    <property type="match status" value="1"/>
</dbReference>
<evidence type="ECO:0000313" key="2">
    <source>
        <dbReference type="EMBL" id="MPN38481.1"/>
    </source>
</evidence>
<dbReference type="PANTHER" id="PTHR45569">
    <property type="entry name" value="SENSOR PROTEIN KDPD"/>
    <property type="match status" value="1"/>
</dbReference>
<dbReference type="InterPro" id="IPR004358">
    <property type="entry name" value="Sig_transdc_His_kin-like_C"/>
</dbReference>
<evidence type="ECO:0000259" key="1">
    <source>
        <dbReference type="PROSITE" id="PS50109"/>
    </source>
</evidence>
<gene>
    <name evidence="2" type="primary">sasA_333</name>
    <name evidence="2" type="ORF">SDC9_186005</name>
</gene>
<dbReference type="InterPro" id="IPR005467">
    <property type="entry name" value="His_kinase_dom"/>
</dbReference>
<reference evidence="2" key="1">
    <citation type="submission" date="2019-08" db="EMBL/GenBank/DDBJ databases">
        <authorList>
            <person name="Kucharzyk K."/>
            <person name="Murdoch R.W."/>
            <person name="Higgins S."/>
            <person name="Loffler F."/>
        </authorList>
    </citation>
    <scope>NUCLEOTIDE SEQUENCE</scope>
</reference>
<dbReference type="EMBL" id="VSSQ01093740">
    <property type="protein sequence ID" value="MPN38481.1"/>
    <property type="molecule type" value="Genomic_DNA"/>
</dbReference>
<organism evidence="2">
    <name type="scientific">bioreactor metagenome</name>
    <dbReference type="NCBI Taxonomy" id="1076179"/>
    <lineage>
        <taxon>unclassified sequences</taxon>
        <taxon>metagenomes</taxon>
        <taxon>ecological metagenomes</taxon>
    </lineage>
</organism>
<dbReference type="InterPro" id="IPR036890">
    <property type="entry name" value="HATPase_C_sf"/>
</dbReference>
<dbReference type="Gene3D" id="3.30.565.10">
    <property type="entry name" value="Histidine kinase-like ATPase, C-terminal domain"/>
    <property type="match status" value="1"/>
</dbReference>
<accession>A0A645HHH9</accession>
<sequence length="160" mass="17947">MDFQMESISVKAYLKDFYEEARLKVQGCAVEIQLDNRLKDERFVIIDRTQFGRVLWNLLENSLKYAGEQNVQMKIILSEEEQKVVLRFEDNGPGVEQGALEKIFDSFYRTDPARSSLKKGSGLGLSVAREIIESFGGGIYAEASKMGGLAVVIVLSIAED</sequence>
<dbReference type="AlphaFoldDB" id="A0A645HHH9"/>
<dbReference type="PROSITE" id="PS50109">
    <property type="entry name" value="HIS_KIN"/>
    <property type="match status" value="1"/>
</dbReference>
<name>A0A645HHH9_9ZZZZ</name>
<dbReference type="GO" id="GO:0000155">
    <property type="term" value="F:phosphorelay sensor kinase activity"/>
    <property type="evidence" value="ECO:0007669"/>
    <property type="project" value="TreeGrafter"/>
</dbReference>
<keyword evidence="2" id="KW-0418">Kinase</keyword>
<feature type="domain" description="Histidine kinase" evidence="1">
    <location>
        <begin position="1"/>
        <end position="159"/>
    </location>
</feature>
<dbReference type="Pfam" id="PF02518">
    <property type="entry name" value="HATPase_c"/>
    <property type="match status" value="1"/>
</dbReference>
<dbReference type="InterPro" id="IPR052023">
    <property type="entry name" value="Histidine_kinase_KdpD"/>
</dbReference>